<evidence type="ECO:0000256" key="6">
    <source>
        <dbReference type="ARBA" id="ARBA00023136"/>
    </source>
</evidence>
<dbReference type="PANTHER" id="PTHR30589:SF0">
    <property type="entry name" value="PHOSPHATIDYLGLYCEROL--PROLIPOPROTEIN DIACYLGLYCERYL TRANSFERASE"/>
    <property type="match status" value="1"/>
</dbReference>
<dbReference type="EMBL" id="MHCN01000009">
    <property type="protein sequence ID" value="OGY22048.1"/>
    <property type="molecule type" value="Genomic_DNA"/>
</dbReference>
<comment type="caution">
    <text evidence="8">The sequence shown here is derived from an EMBL/GenBank/DDBJ whole genome shotgun (WGS) entry which is preliminary data.</text>
</comment>
<dbReference type="EC" id="2.5.1.145" evidence="7"/>
<proteinExistence type="inferred from homology"/>
<sequence>MIPILFKIGPVTIYSWGFFLVASYLVATFILWREGKRQGYNEEKLLDLSIISLLAALVGGRAFFVLLNWPLFKEEPLSTLSFWQGGFAYQGAFFAVVAAAYFLIRAWKWSFLQIADISSLSVTAALVLGKIGAFLAGLDFGKETSLPWAVNFPSLVGARHPAQLYEAGSFFLIFFILSVAYFRNIGSANMRSGKVFFYFLILTNFAKVFLEFFRADYARFGPFPLISFISFIIAITSFFALYYFQIRDVKSDVWGVLRAVFSFNKVFLRKIRF</sequence>
<evidence type="ECO:0000256" key="4">
    <source>
        <dbReference type="ARBA" id="ARBA00022692"/>
    </source>
</evidence>
<organism evidence="8 9">
    <name type="scientific">Candidatus Woykebacteria bacterium GWA1_44_8</name>
    <dbReference type="NCBI Taxonomy" id="1802591"/>
    <lineage>
        <taxon>Bacteria</taxon>
        <taxon>Candidatus Woykeibacteriota</taxon>
    </lineage>
</organism>
<feature type="transmembrane region" description="Helical" evidence="7">
    <location>
        <begin position="164"/>
        <end position="183"/>
    </location>
</feature>
<dbReference type="InterPro" id="IPR001640">
    <property type="entry name" value="Lgt"/>
</dbReference>
<dbReference type="HAMAP" id="MF_01147">
    <property type="entry name" value="Lgt"/>
    <property type="match status" value="1"/>
</dbReference>
<dbReference type="GO" id="GO:0008961">
    <property type="term" value="F:phosphatidylglycerol-prolipoprotein diacylglyceryl transferase activity"/>
    <property type="evidence" value="ECO:0007669"/>
    <property type="project" value="UniProtKB-UniRule"/>
</dbReference>
<keyword evidence="2 7" id="KW-1003">Cell membrane</keyword>
<name>A0A1G1W2Z1_9BACT</name>
<feature type="transmembrane region" description="Helical" evidence="7">
    <location>
        <begin position="225"/>
        <end position="244"/>
    </location>
</feature>
<comment type="catalytic activity">
    <reaction evidence="7">
        <text>L-cysteinyl-[prolipoprotein] + a 1,2-diacyl-sn-glycero-3-phospho-(1'-sn-glycerol) = an S-1,2-diacyl-sn-glyceryl-L-cysteinyl-[prolipoprotein] + sn-glycerol 1-phosphate + H(+)</text>
        <dbReference type="Rhea" id="RHEA:56712"/>
        <dbReference type="Rhea" id="RHEA-COMP:14679"/>
        <dbReference type="Rhea" id="RHEA-COMP:14680"/>
        <dbReference type="ChEBI" id="CHEBI:15378"/>
        <dbReference type="ChEBI" id="CHEBI:29950"/>
        <dbReference type="ChEBI" id="CHEBI:57685"/>
        <dbReference type="ChEBI" id="CHEBI:64716"/>
        <dbReference type="ChEBI" id="CHEBI:140658"/>
        <dbReference type="EC" id="2.5.1.145"/>
    </reaction>
</comment>
<evidence type="ECO:0000313" key="9">
    <source>
        <dbReference type="Proteomes" id="UP000176299"/>
    </source>
</evidence>
<feature type="transmembrane region" description="Helical" evidence="7">
    <location>
        <begin position="195"/>
        <end position="213"/>
    </location>
</feature>
<comment type="pathway">
    <text evidence="7">Protein modification; lipoprotein biosynthesis (diacylglyceryl transfer).</text>
</comment>
<feature type="transmembrane region" description="Helical" evidence="7">
    <location>
        <begin position="87"/>
        <end position="107"/>
    </location>
</feature>
<evidence type="ECO:0000313" key="8">
    <source>
        <dbReference type="EMBL" id="OGY22048.1"/>
    </source>
</evidence>
<comment type="similarity">
    <text evidence="1 7">Belongs to the Lgt family.</text>
</comment>
<comment type="function">
    <text evidence="7">Catalyzes the transfer of the diacylglyceryl group from phosphatidylglycerol to the sulfhydryl group of the N-terminal cysteine of a prolipoprotein, the first step in the formation of mature lipoproteins.</text>
</comment>
<reference evidence="8 9" key="1">
    <citation type="journal article" date="2016" name="Nat. Commun.">
        <title>Thousands of microbial genomes shed light on interconnected biogeochemical processes in an aquifer system.</title>
        <authorList>
            <person name="Anantharaman K."/>
            <person name="Brown C.T."/>
            <person name="Hug L.A."/>
            <person name="Sharon I."/>
            <person name="Castelle C.J."/>
            <person name="Probst A.J."/>
            <person name="Thomas B.C."/>
            <person name="Singh A."/>
            <person name="Wilkins M.J."/>
            <person name="Karaoz U."/>
            <person name="Brodie E.L."/>
            <person name="Williams K.H."/>
            <person name="Hubbard S.S."/>
            <person name="Banfield J.F."/>
        </authorList>
    </citation>
    <scope>NUCLEOTIDE SEQUENCE [LARGE SCALE GENOMIC DNA]</scope>
</reference>
<evidence type="ECO:0000256" key="1">
    <source>
        <dbReference type="ARBA" id="ARBA00007150"/>
    </source>
</evidence>
<evidence type="ECO:0000256" key="3">
    <source>
        <dbReference type="ARBA" id="ARBA00022679"/>
    </source>
</evidence>
<comment type="caution">
    <text evidence="7">Lacks conserved residue(s) required for the propagation of feature annotation.</text>
</comment>
<gene>
    <name evidence="7" type="primary">lgt</name>
    <name evidence="8" type="ORF">A2113_02430</name>
</gene>
<feature type="transmembrane region" description="Helical" evidence="7">
    <location>
        <begin position="45"/>
        <end position="67"/>
    </location>
</feature>
<dbReference type="Pfam" id="PF01790">
    <property type="entry name" value="LGT"/>
    <property type="match status" value="1"/>
</dbReference>
<evidence type="ECO:0000256" key="5">
    <source>
        <dbReference type="ARBA" id="ARBA00022989"/>
    </source>
</evidence>
<protein>
    <recommendedName>
        <fullName evidence="7">Phosphatidylglycerol--prolipoprotein diacylglyceryl transferase</fullName>
        <ecNumber evidence="7">2.5.1.145</ecNumber>
    </recommendedName>
</protein>
<dbReference type="UniPathway" id="UPA00664"/>
<dbReference type="GO" id="GO:0005886">
    <property type="term" value="C:plasma membrane"/>
    <property type="evidence" value="ECO:0007669"/>
    <property type="project" value="UniProtKB-SubCell"/>
</dbReference>
<dbReference type="GO" id="GO:0042158">
    <property type="term" value="P:lipoprotein biosynthetic process"/>
    <property type="evidence" value="ECO:0007669"/>
    <property type="project" value="UniProtKB-UniRule"/>
</dbReference>
<feature type="transmembrane region" description="Helical" evidence="7">
    <location>
        <begin position="13"/>
        <end position="33"/>
    </location>
</feature>
<dbReference type="AlphaFoldDB" id="A0A1G1W2Z1"/>
<keyword evidence="3 7" id="KW-0808">Transferase</keyword>
<evidence type="ECO:0000256" key="2">
    <source>
        <dbReference type="ARBA" id="ARBA00022475"/>
    </source>
</evidence>
<comment type="subcellular location">
    <subcellularLocation>
        <location evidence="7">Cell membrane</location>
        <topology evidence="7">Multi-pass membrane protein</topology>
    </subcellularLocation>
</comment>
<keyword evidence="6 7" id="KW-0472">Membrane</keyword>
<evidence type="ECO:0000256" key="7">
    <source>
        <dbReference type="HAMAP-Rule" id="MF_01147"/>
    </source>
</evidence>
<dbReference type="PANTHER" id="PTHR30589">
    <property type="entry name" value="PROLIPOPROTEIN DIACYLGLYCERYL TRANSFERASE"/>
    <property type="match status" value="1"/>
</dbReference>
<dbReference type="STRING" id="1802591.A2113_02430"/>
<feature type="transmembrane region" description="Helical" evidence="7">
    <location>
        <begin position="119"/>
        <end position="138"/>
    </location>
</feature>
<dbReference type="Proteomes" id="UP000176299">
    <property type="component" value="Unassembled WGS sequence"/>
</dbReference>
<accession>A0A1G1W2Z1</accession>
<keyword evidence="4 7" id="KW-0812">Transmembrane</keyword>
<keyword evidence="5 7" id="KW-1133">Transmembrane helix</keyword>